<organism evidence="2 3">
    <name type="scientific">Hymenobacter lapidiphilus</name>
    <dbReference type="NCBI Taxonomy" id="2608003"/>
    <lineage>
        <taxon>Bacteria</taxon>
        <taxon>Pseudomonadati</taxon>
        <taxon>Bacteroidota</taxon>
        <taxon>Cytophagia</taxon>
        <taxon>Cytophagales</taxon>
        <taxon>Hymenobacteraceae</taxon>
        <taxon>Hymenobacter</taxon>
    </lineage>
</organism>
<reference evidence="2 3" key="1">
    <citation type="submission" date="2020-05" db="EMBL/GenBank/DDBJ databases">
        <title>Hymenobacter terrestris sp. nov. and Hymenobacter lapidiphilus sp. nov., isolated from regoliths in Antarctica.</title>
        <authorList>
            <person name="Sedlacek I."/>
            <person name="Pantucek R."/>
            <person name="Zeman M."/>
            <person name="Holochova P."/>
            <person name="Kralova S."/>
            <person name="Stankova E."/>
            <person name="Sedo O."/>
            <person name="Micenkova L."/>
            <person name="Svec P."/>
            <person name="Gupta V."/>
            <person name="Sood U."/>
            <person name="Korpole U.S."/>
            <person name="Lal R."/>
        </authorList>
    </citation>
    <scope>NUCLEOTIDE SEQUENCE [LARGE SCALE GENOMIC DNA]</scope>
    <source>
        <strain evidence="2 3">P5342</strain>
    </source>
</reference>
<feature type="signal peptide" evidence="1">
    <location>
        <begin position="1"/>
        <end position="22"/>
    </location>
</feature>
<protein>
    <recommendedName>
        <fullName evidence="4">T9SS type A sorting domain-containing protein</fullName>
    </recommendedName>
</protein>
<keyword evidence="1" id="KW-0732">Signal</keyword>
<evidence type="ECO:0000313" key="3">
    <source>
        <dbReference type="Proteomes" id="UP000565521"/>
    </source>
</evidence>
<comment type="caution">
    <text evidence="2">The sequence shown here is derived from an EMBL/GenBank/DDBJ whole genome shotgun (WGS) entry which is preliminary data.</text>
</comment>
<evidence type="ECO:0000256" key="1">
    <source>
        <dbReference type="SAM" id="SignalP"/>
    </source>
</evidence>
<dbReference type="AlphaFoldDB" id="A0A7Y7U6W9"/>
<accession>A0A7Y7U6W9</accession>
<keyword evidence="3" id="KW-1185">Reference proteome</keyword>
<proteinExistence type="predicted"/>
<feature type="chain" id="PRO_5030872108" description="T9SS type A sorting domain-containing protein" evidence="1">
    <location>
        <begin position="23"/>
        <end position="131"/>
    </location>
</feature>
<gene>
    <name evidence="2" type="ORF">HW554_13515</name>
</gene>
<dbReference type="Proteomes" id="UP000565521">
    <property type="component" value="Unassembled WGS sequence"/>
</dbReference>
<dbReference type="EMBL" id="JABKAU010000025">
    <property type="protein sequence ID" value="NVO32234.1"/>
    <property type="molecule type" value="Genomic_DNA"/>
</dbReference>
<sequence>MKTSTFLVCLLALLAIGTIARAQAPAAATVAAAPPALITSSTEAPAAHNEALKLRLNHNPITNALTVHTDATGPTRIEVNGTDGRPVITRDVLLAGESAVVLSVANLPRGAYIVKCIAGERRGMKRVMLGQ</sequence>
<evidence type="ECO:0008006" key="4">
    <source>
        <dbReference type="Google" id="ProtNLM"/>
    </source>
</evidence>
<evidence type="ECO:0000313" key="2">
    <source>
        <dbReference type="EMBL" id="NVO32234.1"/>
    </source>
</evidence>
<name>A0A7Y7U6W9_9BACT</name>
<dbReference type="RefSeq" id="WP_176909114.1">
    <property type="nucleotide sequence ID" value="NZ_JABKAU010000025.1"/>
</dbReference>